<organism evidence="1">
    <name type="scientific">Emiliania huxleyi</name>
    <name type="common">Coccolithophore</name>
    <name type="synonym">Pontosphaera huxleyi</name>
    <dbReference type="NCBI Taxonomy" id="2903"/>
    <lineage>
        <taxon>Eukaryota</taxon>
        <taxon>Haptista</taxon>
        <taxon>Haptophyta</taxon>
        <taxon>Prymnesiophyceae</taxon>
        <taxon>Isochrysidales</taxon>
        <taxon>Noelaerhabdaceae</taxon>
        <taxon>Emiliania</taxon>
    </lineage>
</organism>
<evidence type="ECO:0008006" key="2">
    <source>
        <dbReference type="Google" id="ProtNLM"/>
    </source>
</evidence>
<gene>
    <name evidence="1" type="ORF">EHUX00137_LOCUS27701</name>
</gene>
<name>A0A7S3SWY4_EMIHU</name>
<evidence type="ECO:0000313" key="1">
    <source>
        <dbReference type="EMBL" id="CAE0566271.1"/>
    </source>
</evidence>
<dbReference type="EMBL" id="HBIR01035528">
    <property type="protein sequence ID" value="CAE0566271.1"/>
    <property type="molecule type" value="Transcribed_RNA"/>
</dbReference>
<reference evidence="1" key="1">
    <citation type="submission" date="2021-01" db="EMBL/GenBank/DDBJ databases">
        <authorList>
            <person name="Corre E."/>
            <person name="Pelletier E."/>
            <person name="Niang G."/>
            <person name="Scheremetjew M."/>
            <person name="Finn R."/>
            <person name="Kale V."/>
            <person name="Holt S."/>
            <person name="Cochrane G."/>
            <person name="Meng A."/>
            <person name="Brown T."/>
            <person name="Cohen L."/>
        </authorList>
    </citation>
    <scope>NUCLEOTIDE SEQUENCE</scope>
    <source>
        <strain evidence="1">379</strain>
    </source>
</reference>
<dbReference type="AlphaFoldDB" id="A0A7S3SWY4"/>
<sequence length="232" mass="25100">MRPSRTAAASAPRLAMSNTKFVLAKLVTNPTPPFGKSNFALCPGRKTRIKLDDTVATYDGMIALLKEVFNIADSNALRLFLFTEDEESGETSAVLIQAGKTFDDEILFFRDNGSSNTIDLYAEEVASPSMAFAVVTVAAAPDEARAAPHRAARYSLAYRSAVFVCPQQAAHARAQSRQHFCCAITHAFPAAALPLKVEGTVTTRRTIGGCQHPFHMLADQWVAIIPRLSVGV</sequence>
<protein>
    <recommendedName>
        <fullName evidence="2">PB1 domain-containing protein</fullName>
    </recommendedName>
</protein>
<accession>A0A7S3SWY4</accession>
<proteinExistence type="predicted"/>